<protein>
    <submittedName>
        <fullName evidence="1">Uncharacterized protein</fullName>
    </submittedName>
</protein>
<dbReference type="AlphaFoldDB" id="A0A1V9XMA2"/>
<evidence type="ECO:0000313" key="2">
    <source>
        <dbReference type="Proteomes" id="UP000192247"/>
    </source>
</evidence>
<accession>A0A1V9XMA2</accession>
<proteinExistence type="predicted"/>
<dbReference type="InParanoid" id="A0A1V9XMA2"/>
<dbReference type="Proteomes" id="UP000192247">
    <property type="component" value="Unassembled WGS sequence"/>
</dbReference>
<reference evidence="1 2" key="1">
    <citation type="journal article" date="2017" name="Gigascience">
        <title>Draft genome of the honey bee ectoparasitic mite, Tropilaelaps mercedesae, is shaped by the parasitic life history.</title>
        <authorList>
            <person name="Dong X."/>
            <person name="Armstrong S.D."/>
            <person name="Xia D."/>
            <person name="Makepeace B.L."/>
            <person name="Darby A.C."/>
            <person name="Kadowaki T."/>
        </authorList>
    </citation>
    <scope>NUCLEOTIDE SEQUENCE [LARGE SCALE GENOMIC DNA]</scope>
    <source>
        <strain evidence="1">Wuxi-XJTLU</strain>
    </source>
</reference>
<organism evidence="1 2">
    <name type="scientific">Tropilaelaps mercedesae</name>
    <dbReference type="NCBI Taxonomy" id="418985"/>
    <lineage>
        <taxon>Eukaryota</taxon>
        <taxon>Metazoa</taxon>
        <taxon>Ecdysozoa</taxon>
        <taxon>Arthropoda</taxon>
        <taxon>Chelicerata</taxon>
        <taxon>Arachnida</taxon>
        <taxon>Acari</taxon>
        <taxon>Parasitiformes</taxon>
        <taxon>Mesostigmata</taxon>
        <taxon>Gamasina</taxon>
        <taxon>Dermanyssoidea</taxon>
        <taxon>Laelapidae</taxon>
        <taxon>Tropilaelaps</taxon>
    </lineage>
</organism>
<evidence type="ECO:0000313" key="1">
    <source>
        <dbReference type="EMBL" id="OQR74640.1"/>
    </source>
</evidence>
<name>A0A1V9XMA2_9ACAR</name>
<dbReference type="EMBL" id="MNPL01007650">
    <property type="protein sequence ID" value="OQR74640.1"/>
    <property type="molecule type" value="Genomic_DNA"/>
</dbReference>
<gene>
    <name evidence="1" type="ORF">BIW11_03392</name>
</gene>
<sequence length="145" mass="16151">MTKFATPMDHMSKFCKDKNYTKFASIYYRSLISLTSLLSCSVRPYFKFPSIQRFSAKRSAVSRNGCGCQLLALFLAHVHLCCIRSWVNLLGDVSPDANGFLEVTFGNRATSPRMAPTQSVNASPHQLALNFPHRCALAELVLNGE</sequence>
<comment type="caution">
    <text evidence="1">The sequence shown here is derived from an EMBL/GenBank/DDBJ whole genome shotgun (WGS) entry which is preliminary data.</text>
</comment>
<keyword evidence="2" id="KW-1185">Reference proteome</keyword>